<sequence length="1365" mass="150165">MAEGVPDRPRKETATKVPTAEVDVYYNCHPEPKVIRRADEGDELDKWLAQAQSVNDAVLGRCPVLCSATKDVASRAEWFLYSDAERLAACNETMLIDMVVQNAKADLNGKIITRACTADYASVATSAFQPDAEKASLCTTANRVLEEVSISMHQPAPGNDAFSTNHLVSAGSQIMNHLALQTPSCNHSVMEFAYSQSSVIGVYAGAEVNQHGLTAEVLKKFLGYVQEQGISKTTVVQLCGAEGRGADYGVGIVATSAKNLPFVQEAVKTWLSGDCVSQGNSGKDWMQVTIRIPVPVNQVPSNSTNSTVQSWNTSPAHLDRRARLDIRADCKTTTVNSGDGCWAVANRCGISQTDLEKYNRANLCNTLVKDEVVCCGSGTLPSTLPSGNSDGTCKTRDVVEKDDCTTLAAKCGISANDFMKANTKTNLCSNLMPGQKVCCTAGKYPDLKPKPDANGNCATYYTKKDDSCSKVAVARDLTVDDLMEFNKNTWGWNGCKPEVFYENFLMCVSKGTPPMPAIVPNAVCGPTKNGTVQPSGSFNISMLNPCPLNVCCNVWGQCGMTDDFCVVSKSETGAPGTSAPGKNGCISNCGRDIIKGTAPAKKIKIAYYESWNYNRPCLNMPVTSVPEGYTHVHFAFANVTRGTYKPEITDEQTLREFESFKKLTNVKRIISFGGWAFSTEPGTFQILREAVLPANRDTFKNNIISFVNEHGLDGVDLDWEYPGAPDIPDIPKDDPVNGVNYYRLLSSLKTSFGSSKSVSFAAPASYWYLRSFPIKDMAKALDYIVYMTYDLHGQWDYGNKWTSPGCETGNCLRSHVNETETKDALSMITKAGADSGKVVVGVSSYGRSFKMAQAGCDGESCLFTGSPRVSDAYKGRCTNTGGYISNAEIQEIIDTGNVNKKYTKEGSNIMVFNNTEWVAWMDNDMKESRSKFYDSYNFAGTTDWAVDLQDWHGTDEPEDYEMPIDENYWADCEGQYNSLDQLKDRKGSIPSHCMEQYITDVQISVLDGALKKYKDLVDKGYDDKFKIYAQYVKDQIPDQINNFMASDKVDKYFSCSDYKNQGTCCKDCRYATCIENCIKGSDCKGGKGEYPMDKCPKMEFEKGTISSDYIPNATFTLKDENGFYNDLAETWGIEKEWIMMGKRLMRINNGCQYAGENVKNCIEWNNNYFKNYPLMNGDKVKIYNPKDIIGDSYPKAQDMLYRFQDMAIAGIWDEQITESDLVDAMSLPAFSTEEAISAMEKIVQKADEIKKAEREEFILNFIMGLLFFIPFAGEAAAGLTAIRTIARLIGTVGDVAVTVYGVVKDPDNAFMTVFSALAGAGVGRGGFRSAAKSRRGMKKSEYDSLGPVKSKLDIVDDLRGGMCSI</sequence>
<feature type="domain" description="LysM" evidence="13">
    <location>
        <begin position="394"/>
        <end position="439"/>
    </location>
</feature>
<dbReference type="Gene3D" id="3.20.20.80">
    <property type="entry name" value="Glycosidases"/>
    <property type="match status" value="1"/>
</dbReference>
<evidence type="ECO:0000256" key="3">
    <source>
        <dbReference type="ARBA" id="ARBA00012729"/>
    </source>
</evidence>
<keyword evidence="16" id="KW-1185">Reference proteome</keyword>
<accession>A0A9Q9DRL4</accession>
<evidence type="ECO:0000256" key="12">
    <source>
        <dbReference type="SAM" id="Phobius"/>
    </source>
</evidence>
<dbReference type="PROSITE" id="PS51910">
    <property type="entry name" value="GH18_2"/>
    <property type="match status" value="1"/>
</dbReference>
<keyword evidence="8" id="KW-0119">Carbohydrate metabolism</keyword>
<dbReference type="InterPro" id="IPR001579">
    <property type="entry name" value="Glyco_hydro_18_chit_AS"/>
</dbReference>
<keyword evidence="7" id="KW-0843">Virulence</keyword>
<evidence type="ECO:0000256" key="7">
    <source>
        <dbReference type="ARBA" id="ARBA00023026"/>
    </source>
</evidence>
<dbReference type="SUPFAM" id="SSF54556">
    <property type="entry name" value="Chitinase insertion domain"/>
    <property type="match status" value="1"/>
</dbReference>
<dbReference type="SUPFAM" id="SSF57016">
    <property type="entry name" value="Plant lectins/antimicrobial peptides"/>
    <property type="match status" value="1"/>
</dbReference>
<feature type="domain" description="GH18" evidence="14">
    <location>
        <begin position="602"/>
        <end position="989"/>
    </location>
</feature>
<dbReference type="InterPro" id="IPR029070">
    <property type="entry name" value="Chitinase_insertion_sf"/>
</dbReference>
<dbReference type="PANTHER" id="PTHR47700:SF2">
    <property type="entry name" value="CHITINASE"/>
    <property type="match status" value="1"/>
</dbReference>
<name>A0A9Q9DRL4_CURCL</name>
<dbReference type="VEuPathDB" id="FungiDB:yc1106_02790"/>
<evidence type="ECO:0000313" key="15">
    <source>
        <dbReference type="EMBL" id="USP75516.1"/>
    </source>
</evidence>
<evidence type="ECO:0000256" key="1">
    <source>
        <dbReference type="ARBA" id="ARBA00000822"/>
    </source>
</evidence>
<dbReference type="Proteomes" id="UP001056012">
    <property type="component" value="Chromosome 2"/>
</dbReference>
<dbReference type="CDD" id="cd02878">
    <property type="entry name" value="GH18_zymocin_alpha"/>
    <property type="match status" value="1"/>
</dbReference>
<dbReference type="InterPro" id="IPR011583">
    <property type="entry name" value="Chitinase_II/V-like_cat"/>
</dbReference>
<evidence type="ECO:0000256" key="4">
    <source>
        <dbReference type="ARBA" id="ARBA00022669"/>
    </source>
</evidence>
<dbReference type="Pfam" id="PF01476">
    <property type="entry name" value="LysM"/>
    <property type="match status" value="3"/>
</dbReference>
<keyword evidence="10" id="KW-0624">Polysaccharide degradation</keyword>
<protein>
    <recommendedName>
        <fullName evidence="3">chitinase</fullName>
        <ecNumber evidence="3">3.2.1.14</ecNumber>
    </recommendedName>
</protein>
<dbReference type="GO" id="GO:0006032">
    <property type="term" value="P:chitin catabolic process"/>
    <property type="evidence" value="ECO:0007669"/>
    <property type="project" value="UniProtKB-KW"/>
</dbReference>
<keyword evidence="4" id="KW-0147">Chitin-binding</keyword>
<dbReference type="OrthoDB" id="73875at2759"/>
<evidence type="ECO:0000256" key="10">
    <source>
        <dbReference type="ARBA" id="ARBA00023326"/>
    </source>
</evidence>
<evidence type="ECO:0000256" key="5">
    <source>
        <dbReference type="ARBA" id="ARBA00022801"/>
    </source>
</evidence>
<keyword evidence="9 11" id="KW-0326">Glycosidase</keyword>
<comment type="similarity">
    <text evidence="2">Belongs to the glycosyl hydrolase 18 family. Chitinase class V subfamily.</text>
</comment>
<dbReference type="GO" id="GO:0000272">
    <property type="term" value="P:polysaccharide catabolic process"/>
    <property type="evidence" value="ECO:0007669"/>
    <property type="project" value="UniProtKB-KW"/>
</dbReference>
<comment type="catalytic activity">
    <reaction evidence="1">
        <text>Random endo-hydrolysis of N-acetyl-beta-D-glucosaminide (1-&gt;4)-beta-linkages in chitin and chitodextrins.</text>
        <dbReference type="EC" id="3.2.1.14"/>
    </reaction>
</comment>
<feature type="domain" description="LysM" evidence="13">
    <location>
        <begin position="331"/>
        <end position="375"/>
    </location>
</feature>
<dbReference type="InterPro" id="IPR036861">
    <property type="entry name" value="Endochitinase-like_sf"/>
</dbReference>
<evidence type="ECO:0000256" key="2">
    <source>
        <dbReference type="ARBA" id="ARBA00008682"/>
    </source>
</evidence>
<reference evidence="15" key="1">
    <citation type="submission" date="2021-12" db="EMBL/GenBank/DDBJ databases">
        <title>Curvularia clavata genome.</title>
        <authorList>
            <person name="Cao Y."/>
        </authorList>
    </citation>
    <scope>NUCLEOTIDE SEQUENCE</scope>
    <source>
        <strain evidence="15">Yc1106</strain>
    </source>
</reference>
<dbReference type="PROSITE" id="PS51782">
    <property type="entry name" value="LYSM"/>
    <property type="match status" value="2"/>
</dbReference>
<gene>
    <name evidence="15" type="ORF">yc1106_02790</name>
</gene>
<keyword evidence="6" id="KW-0146">Chitin degradation</keyword>
<dbReference type="Gene3D" id="3.30.60.10">
    <property type="entry name" value="Endochitinase-like"/>
    <property type="match status" value="1"/>
</dbReference>
<feature type="transmembrane region" description="Helical" evidence="12">
    <location>
        <begin position="1284"/>
        <end position="1303"/>
    </location>
</feature>
<organism evidence="15 16">
    <name type="scientific">Curvularia clavata</name>
    <dbReference type="NCBI Taxonomy" id="95742"/>
    <lineage>
        <taxon>Eukaryota</taxon>
        <taxon>Fungi</taxon>
        <taxon>Dikarya</taxon>
        <taxon>Ascomycota</taxon>
        <taxon>Pezizomycotina</taxon>
        <taxon>Dothideomycetes</taxon>
        <taxon>Pleosporomycetidae</taxon>
        <taxon>Pleosporales</taxon>
        <taxon>Pleosporineae</taxon>
        <taxon>Pleosporaceae</taxon>
        <taxon>Curvularia</taxon>
    </lineage>
</organism>
<evidence type="ECO:0000256" key="9">
    <source>
        <dbReference type="ARBA" id="ARBA00023295"/>
    </source>
</evidence>
<dbReference type="InterPro" id="IPR053214">
    <property type="entry name" value="LysM12-like"/>
</dbReference>
<keyword evidence="5 11" id="KW-0378">Hydrolase</keyword>
<dbReference type="PROSITE" id="PS01095">
    <property type="entry name" value="GH18_1"/>
    <property type="match status" value="1"/>
</dbReference>
<dbReference type="EMBL" id="CP089275">
    <property type="protein sequence ID" value="USP75516.1"/>
    <property type="molecule type" value="Genomic_DNA"/>
</dbReference>
<dbReference type="GO" id="GO:0008061">
    <property type="term" value="F:chitin binding"/>
    <property type="evidence" value="ECO:0007669"/>
    <property type="project" value="UniProtKB-KW"/>
</dbReference>
<dbReference type="CDD" id="cd00118">
    <property type="entry name" value="LysM"/>
    <property type="match status" value="1"/>
</dbReference>
<dbReference type="Pfam" id="PF00704">
    <property type="entry name" value="Glyco_hydro_18"/>
    <property type="match status" value="1"/>
</dbReference>
<evidence type="ECO:0000256" key="11">
    <source>
        <dbReference type="RuleBase" id="RU000489"/>
    </source>
</evidence>
<dbReference type="SMART" id="SM00257">
    <property type="entry name" value="LysM"/>
    <property type="match status" value="3"/>
</dbReference>
<keyword evidence="12" id="KW-1133">Transmembrane helix</keyword>
<dbReference type="SMART" id="SM00636">
    <property type="entry name" value="Glyco_18"/>
    <property type="match status" value="1"/>
</dbReference>
<dbReference type="SUPFAM" id="SSF51445">
    <property type="entry name" value="(Trans)glycosidases"/>
    <property type="match status" value="1"/>
</dbReference>
<dbReference type="InterPro" id="IPR001223">
    <property type="entry name" value="Glyco_hydro18_cat"/>
</dbReference>
<evidence type="ECO:0000256" key="8">
    <source>
        <dbReference type="ARBA" id="ARBA00023277"/>
    </source>
</evidence>
<dbReference type="SUPFAM" id="SSF54106">
    <property type="entry name" value="LysM domain"/>
    <property type="match status" value="2"/>
</dbReference>
<feature type="transmembrane region" description="Helical" evidence="12">
    <location>
        <begin position="1257"/>
        <end position="1277"/>
    </location>
</feature>
<dbReference type="Gene3D" id="3.10.50.10">
    <property type="match status" value="1"/>
</dbReference>
<evidence type="ECO:0000259" key="14">
    <source>
        <dbReference type="PROSITE" id="PS51910"/>
    </source>
</evidence>
<dbReference type="InterPro" id="IPR017853">
    <property type="entry name" value="GH"/>
</dbReference>
<evidence type="ECO:0000313" key="16">
    <source>
        <dbReference type="Proteomes" id="UP001056012"/>
    </source>
</evidence>
<proteinExistence type="inferred from homology"/>
<keyword evidence="12" id="KW-0472">Membrane</keyword>
<evidence type="ECO:0000256" key="6">
    <source>
        <dbReference type="ARBA" id="ARBA00023024"/>
    </source>
</evidence>
<dbReference type="InterPro" id="IPR036779">
    <property type="entry name" value="LysM_dom_sf"/>
</dbReference>
<dbReference type="EC" id="3.2.1.14" evidence="3"/>
<dbReference type="Gene3D" id="3.10.350.10">
    <property type="entry name" value="LysM domain"/>
    <property type="match status" value="2"/>
</dbReference>
<feature type="transmembrane region" description="Helical" evidence="12">
    <location>
        <begin position="1309"/>
        <end position="1327"/>
    </location>
</feature>
<dbReference type="GO" id="GO:0008843">
    <property type="term" value="F:endochitinase activity"/>
    <property type="evidence" value="ECO:0007669"/>
    <property type="project" value="UniProtKB-EC"/>
</dbReference>
<dbReference type="CDD" id="cd00035">
    <property type="entry name" value="ChtBD1"/>
    <property type="match status" value="1"/>
</dbReference>
<evidence type="ECO:0000259" key="13">
    <source>
        <dbReference type="PROSITE" id="PS51782"/>
    </source>
</evidence>
<dbReference type="InterPro" id="IPR018392">
    <property type="entry name" value="LysM"/>
</dbReference>
<keyword evidence="12" id="KW-0812">Transmembrane</keyword>
<dbReference type="PANTHER" id="PTHR47700">
    <property type="entry name" value="V CHITINASE, PUTATIVE (AFU_ORTHOLOGUE AFUA_6G13720)-RELATED"/>
    <property type="match status" value="1"/>
</dbReference>